<dbReference type="GO" id="GO:0005763">
    <property type="term" value="C:mitochondrial small ribosomal subunit"/>
    <property type="evidence" value="ECO:0007669"/>
    <property type="project" value="TreeGrafter"/>
</dbReference>
<dbReference type="STRING" id="70415.A0A5S6QDK4"/>
<keyword evidence="8" id="KW-1185">Reference proteome</keyword>
<evidence type="ECO:0000256" key="3">
    <source>
        <dbReference type="ARBA" id="ARBA00022946"/>
    </source>
</evidence>
<dbReference type="InterPro" id="IPR027417">
    <property type="entry name" value="P-loop_NTPase"/>
</dbReference>
<evidence type="ECO:0000256" key="2">
    <source>
        <dbReference type="ARBA" id="ARBA00009863"/>
    </source>
</evidence>
<dbReference type="PANTHER" id="PTHR12810">
    <property type="entry name" value="MITOCHONDRIAL 28S RIBOSOMAL PROTEIN S29"/>
    <property type="match status" value="1"/>
</dbReference>
<evidence type="ECO:0000313" key="8">
    <source>
        <dbReference type="Proteomes" id="UP000046395"/>
    </source>
</evidence>
<evidence type="ECO:0000256" key="4">
    <source>
        <dbReference type="ARBA" id="ARBA00022980"/>
    </source>
</evidence>
<evidence type="ECO:0000256" key="7">
    <source>
        <dbReference type="ARBA" id="ARBA00035140"/>
    </source>
</evidence>
<dbReference type="PANTHER" id="PTHR12810:SF0">
    <property type="entry name" value="SMALL RIBOSOMAL SUBUNIT PROTEIN MS29"/>
    <property type="match status" value="1"/>
</dbReference>
<dbReference type="InterPro" id="IPR008092">
    <property type="entry name" value="Ribosomal_mS29_met"/>
</dbReference>
<dbReference type="AlphaFoldDB" id="A0A5S6QDK4"/>
<proteinExistence type="inferred from homology"/>
<evidence type="ECO:0000256" key="5">
    <source>
        <dbReference type="ARBA" id="ARBA00023128"/>
    </source>
</evidence>
<dbReference type="Proteomes" id="UP000046395">
    <property type="component" value="Unassembled WGS sequence"/>
</dbReference>
<keyword evidence="5" id="KW-0496">Mitochondrion</keyword>
<accession>A0A5S6QDK4</accession>
<sequence length="384" mass="43477">MKVLYRSLSLWHASHAAESLKPAVREVKLHLDLLPHCNVGSFSLKNEAQWYVVDSSSVKALQMDMILPLAYRKQIDTFLECAFMVRRPLLELINCIQQMGSATPVVRYVLYGKHGVGKTTTLCQMVHYGHSQGFIVCHLPFARILMRNFKELAASSWKSGRIDMPLDAAAWLQSFKSRNERLVEALNVKTTKDYVWGARDSSAAGTSLNSVVDFGIARPKFATDCLCVVLKELKHHACLNRCKVMVTIDSVNSFWGETKAFRPDKSQALPSELTIVRAFKKLLKNDWINGAVIVTVDLREHAQNEDVSHMPLFLLGKEGFEWLDPFVPVEIPYYSKKEAHSYLSYLASKHWLQHESVRTSEGFAQLIYLSGLNPLVLQSVCNFV</sequence>
<protein>
    <recommendedName>
        <fullName evidence="7">Small ribosomal subunit protein mS29</fullName>
    </recommendedName>
</protein>
<keyword evidence="4" id="KW-0689">Ribosomal protein</keyword>
<dbReference type="GO" id="GO:0003735">
    <property type="term" value="F:structural constituent of ribosome"/>
    <property type="evidence" value="ECO:0007669"/>
    <property type="project" value="TreeGrafter"/>
</dbReference>
<dbReference type="WBParaSite" id="TMUE_1000005160.1">
    <property type="protein sequence ID" value="TMUE_1000005160.1"/>
    <property type="gene ID" value="WBGene00285303"/>
</dbReference>
<comment type="subcellular location">
    <subcellularLocation>
        <location evidence="1">Mitochondrion</location>
    </subcellularLocation>
</comment>
<organism evidence="8 9">
    <name type="scientific">Trichuris muris</name>
    <name type="common">Mouse whipworm</name>
    <dbReference type="NCBI Taxonomy" id="70415"/>
    <lineage>
        <taxon>Eukaryota</taxon>
        <taxon>Metazoa</taxon>
        <taxon>Ecdysozoa</taxon>
        <taxon>Nematoda</taxon>
        <taxon>Enoplea</taxon>
        <taxon>Dorylaimia</taxon>
        <taxon>Trichinellida</taxon>
        <taxon>Trichuridae</taxon>
        <taxon>Trichuris</taxon>
    </lineage>
</organism>
<reference evidence="9" key="1">
    <citation type="submission" date="2019-12" db="UniProtKB">
        <authorList>
            <consortium name="WormBaseParasite"/>
        </authorList>
    </citation>
    <scope>IDENTIFICATION</scope>
</reference>
<dbReference type="Pfam" id="PF10236">
    <property type="entry name" value="DAP3"/>
    <property type="match status" value="1"/>
</dbReference>
<keyword evidence="6" id="KW-0687">Ribonucleoprotein</keyword>
<evidence type="ECO:0000256" key="6">
    <source>
        <dbReference type="ARBA" id="ARBA00023274"/>
    </source>
</evidence>
<dbReference type="GO" id="GO:0006915">
    <property type="term" value="P:apoptotic process"/>
    <property type="evidence" value="ECO:0007669"/>
    <property type="project" value="InterPro"/>
</dbReference>
<dbReference type="SUPFAM" id="SSF52540">
    <property type="entry name" value="P-loop containing nucleoside triphosphate hydrolases"/>
    <property type="match status" value="1"/>
</dbReference>
<dbReference type="InterPro" id="IPR019368">
    <property type="entry name" value="Ribosomal_mS29"/>
</dbReference>
<name>A0A5S6QDK4_TRIMR</name>
<evidence type="ECO:0000256" key="1">
    <source>
        <dbReference type="ARBA" id="ARBA00004173"/>
    </source>
</evidence>
<evidence type="ECO:0000313" key="9">
    <source>
        <dbReference type="WBParaSite" id="TMUE_1000005160.1"/>
    </source>
</evidence>
<comment type="similarity">
    <text evidence="2">Belongs to the mitochondrion-specific ribosomal protein mS29 family.</text>
</comment>
<keyword evidence="3" id="KW-0809">Transit peptide</keyword>
<dbReference type="PRINTS" id="PR01716">
    <property type="entry name" value="DEATHASSOCP3"/>
</dbReference>